<evidence type="ECO:0000256" key="2">
    <source>
        <dbReference type="ARBA" id="ARBA00022679"/>
    </source>
</evidence>
<accession>A0A0J6C8G5</accession>
<dbReference type="GO" id="GO:0016757">
    <property type="term" value="F:glycosyltransferase activity"/>
    <property type="evidence" value="ECO:0007669"/>
    <property type="project" value="UniProtKB-KW"/>
</dbReference>
<feature type="domain" description="Glycosyl transferase family 1" evidence="3">
    <location>
        <begin position="195"/>
        <end position="355"/>
    </location>
</feature>
<dbReference type="InterPro" id="IPR028098">
    <property type="entry name" value="Glyco_trans_4-like_N"/>
</dbReference>
<dbReference type="SUPFAM" id="SSF53756">
    <property type="entry name" value="UDP-Glycosyltransferase/glycogen phosphorylase"/>
    <property type="match status" value="1"/>
</dbReference>
<name>A0A0J6C8G5_9BORD</name>
<dbReference type="PANTHER" id="PTHR12526">
    <property type="entry name" value="GLYCOSYLTRANSFERASE"/>
    <property type="match status" value="1"/>
</dbReference>
<dbReference type="KEGG" id="bpdz:BBN53_07055"/>
<dbReference type="EMBL" id="CP016440">
    <property type="protein sequence ID" value="ANY15681.1"/>
    <property type="molecule type" value="Genomic_DNA"/>
</dbReference>
<evidence type="ECO:0000259" key="4">
    <source>
        <dbReference type="Pfam" id="PF13439"/>
    </source>
</evidence>
<proteinExistence type="predicted"/>
<feature type="domain" description="Glycosyltransferase subfamily 4-like N-terminal" evidence="4">
    <location>
        <begin position="25"/>
        <end position="183"/>
    </location>
</feature>
<dbReference type="Proteomes" id="UP000053096">
    <property type="component" value="Unassembled WGS sequence"/>
</dbReference>
<dbReference type="RefSeq" id="WP_043213011.1">
    <property type="nucleotide sequence ID" value="NZ_CAJGUP010000065.1"/>
</dbReference>
<dbReference type="EMBL" id="CYTV01000002">
    <property type="protein sequence ID" value="CUI54719.1"/>
    <property type="molecule type" value="Genomic_DNA"/>
</dbReference>
<keyword evidence="1 6" id="KW-0328">Glycosyltransferase</keyword>
<evidence type="ECO:0000259" key="3">
    <source>
        <dbReference type="Pfam" id="PF00534"/>
    </source>
</evidence>
<dbReference type="InterPro" id="IPR001296">
    <property type="entry name" value="Glyco_trans_1"/>
</dbReference>
<evidence type="ECO:0000256" key="1">
    <source>
        <dbReference type="ARBA" id="ARBA00022676"/>
    </source>
</evidence>
<sequence>MKSAAAAVDRRLRIALLVDRFGKGFGGAEAYGVELMRVLSARHDITVVARDYDSDLRLAYLPVGASPRLPSWMRVLYFAWRAWRLTRGGRFDIVHSHMNGWAGQVQVMHVTPVRYNRLHGAGPLRRLAAWLSPRLATYLWLERARVAQAPGRRVVAVSQLIVEQLHQAYGPQLPVSTILPGVHAAGPVDGARRQATRGELGLAGRHMVCLLVARNPLRKGLPALLQALAALPDDYRLLVVGADAPARQAVEASGMAARTCLVPPTPQVDRYYEAADIYVHPTLNDSFGMAPLEAMAHSLPVVISPPAYCGFARYLKDGADALILDDPRDGAGLARAIQALGDDAGLRARLIEGGRALARQQSWEAVAARYEALYAGILAGESAGSAS</sequence>
<dbReference type="AlphaFoldDB" id="A0A0J6C8G5"/>
<protein>
    <submittedName>
        <fullName evidence="6">Lipopolysaccharide core biosynthesis protein rfaG</fullName>
        <ecNumber evidence="6">2.4.-.-</ecNumber>
    </submittedName>
    <submittedName>
        <fullName evidence="5">Transferase</fullName>
    </submittedName>
</protein>
<dbReference type="Pfam" id="PF13439">
    <property type="entry name" value="Glyco_transf_4"/>
    <property type="match status" value="1"/>
</dbReference>
<gene>
    <name evidence="6" type="primary">rfaG</name>
    <name evidence="5" type="ORF">BBN53_07055</name>
    <name evidence="6" type="ORF">ERS370011_01094</name>
</gene>
<keyword evidence="8" id="KW-1185">Reference proteome</keyword>
<dbReference type="Proteomes" id="UP000092950">
    <property type="component" value="Chromosome"/>
</dbReference>
<evidence type="ECO:0000313" key="6">
    <source>
        <dbReference type="EMBL" id="CUI54719.1"/>
    </source>
</evidence>
<dbReference type="OrthoDB" id="433681at2"/>
<keyword evidence="2 6" id="KW-0808">Transferase</keyword>
<dbReference type="CDD" id="cd03801">
    <property type="entry name" value="GT4_PimA-like"/>
    <property type="match status" value="1"/>
</dbReference>
<dbReference type="Pfam" id="PF00534">
    <property type="entry name" value="Glycos_transf_1"/>
    <property type="match status" value="1"/>
</dbReference>
<organism evidence="6 7">
    <name type="scientific">Bordetella pseudohinzii</name>
    <dbReference type="NCBI Taxonomy" id="1331258"/>
    <lineage>
        <taxon>Bacteria</taxon>
        <taxon>Pseudomonadati</taxon>
        <taxon>Pseudomonadota</taxon>
        <taxon>Betaproteobacteria</taxon>
        <taxon>Burkholderiales</taxon>
        <taxon>Alcaligenaceae</taxon>
        <taxon>Bordetella</taxon>
    </lineage>
</organism>
<evidence type="ECO:0000313" key="7">
    <source>
        <dbReference type="Proteomes" id="UP000053096"/>
    </source>
</evidence>
<dbReference type="Gene3D" id="3.40.50.2000">
    <property type="entry name" value="Glycogen Phosphorylase B"/>
    <property type="match status" value="2"/>
</dbReference>
<reference evidence="5 8" key="2">
    <citation type="submission" date="2016-07" db="EMBL/GenBank/DDBJ databases">
        <title>Complete genome sequences of Bordetella pseudohinzii.</title>
        <authorList>
            <person name="Spilker T."/>
            <person name="Darrah R."/>
            <person name="LiPuma J.J."/>
        </authorList>
    </citation>
    <scope>NUCLEOTIDE SEQUENCE [LARGE SCALE GENOMIC DNA]</scope>
    <source>
        <strain evidence="5 8">HI4681</strain>
    </source>
</reference>
<evidence type="ECO:0000313" key="8">
    <source>
        <dbReference type="Proteomes" id="UP000092950"/>
    </source>
</evidence>
<evidence type="ECO:0000313" key="5">
    <source>
        <dbReference type="EMBL" id="ANY15681.1"/>
    </source>
</evidence>
<reference evidence="6 7" key="1">
    <citation type="submission" date="2015-09" db="EMBL/GenBank/DDBJ databases">
        <authorList>
            <person name="Jackson K.R."/>
            <person name="Lunt B.L."/>
            <person name="Fisher J.N.B."/>
            <person name="Gardner A.V."/>
            <person name="Bailey M.E."/>
            <person name="Deus L.M."/>
            <person name="Earl A.S."/>
            <person name="Gibby P.D."/>
            <person name="Hartmann K.A."/>
            <person name="Liu J.E."/>
            <person name="Manci A.M."/>
            <person name="Nielsen D.A."/>
            <person name="Solomon M.B."/>
            <person name="Breakwell D.P."/>
            <person name="Burnett S.H."/>
            <person name="Grose J.H."/>
        </authorList>
    </citation>
    <scope>NUCLEOTIDE SEQUENCE [LARGE SCALE GENOMIC DNA]</scope>
    <source>
        <strain evidence="6 7">2789STDY5608636</strain>
    </source>
</reference>
<dbReference type="EC" id="2.4.-.-" evidence="6"/>
<accession>A0A0M7DMF5</accession>
<dbReference type="PANTHER" id="PTHR12526:SF510">
    <property type="entry name" value="D-INOSITOL 3-PHOSPHATE GLYCOSYLTRANSFERASE"/>
    <property type="match status" value="1"/>
</dbReference>